<accession>A0A5B0MU21</accession>
<dbReference type="Proteomes" id="UP000324748">
    <property type="component" value="Unassembled WGS sequence"/>
</dbReference>
<dbReference type="CDD" id="cd00303">
    <property type="entry name" value="retropepsin_like"/>
    <property type="match status" value="1"/>
</dbReference>
<dbReference type="PANTHER" id="PTHR33246">
    <property type="entry name" value="CCHC-TYPE DOMAIN-CONTAINING PROTEIN"/>
    <property type="match status" value="1"/>
</dbReference>
<feature type="compositionally biased region" description="Pro residues" evidence="1">
    <location>
        <begin position="37"/>
        <end position="48"/>
    </location>
</feature>
<feature type="region of interest" description="Disordered" evidence="1">
    <location>
        <begin position="327"/>
        <end position="346"/>
    </location>
</feature>
<dbReference type="PANTHER" id="PTHR33246:SF51">
    <property type="entry name" value="MYB_SANT-LIKE DOMAIN-CONTAINING PROTEIN"/>
    <property type="match status" value="1"/>
</dbReference>
<feature type="region of interest" description="Disordered" evidence="1">
    <location>
        <begin position="285"/>
        <end position="306"/>
    </location>
</feature>
<feature type="region of interest" description="Disordered" evidence="1">
    <location>
        <begin position="1"/>
        <end position="52"/>
    </location>
</feature>
<sequence length="1130" mass="128257">MAFSQAQDGPTLPTTNPASTGIFSGNQNNPNMNIDPPIIPPILPPPPMRTSHTRVRRYRERYGAHQNNQQNDNPAGSGNTQQTNYPAGTYGLPPYIQEMDEPMPRPAVIIKEPDLRYEGENFEDFLERFELAAEIYGAGGYDKARQVCRFVKVEELKKELESMDGYEQRNWTLLRASMIEIWGGVAKKIRYTIKDLYNLIDFCQKKGGIKQLNDFKTYQSKFMIITKYLTSINRELVKADLIPTGKDGYNKPPLLSDVIDVAEDEIRARSLNVFAASGFAEANQSMQRTLDQKKGDGKKREKMMDDNLPEVLQKQVDSLAKAIESLTGKLENQPKNEYSRGNDRPSGRLYEPRPCYYCHKEGHSTIMCYKAQKDEREGLVKKEGQDFYLPNGEKIPWDPSRPIRVGVAADSAKPKPQITKVYRTNHPSVFEQQAEPTPNSNDYVSSMHKIDWNPPYLGSENFDKVKSNAATTRAEALRGRRKPMAANDDSAMDLDPIDELEEIVEEVAATRKTPGQIAEPQAKPTVQKSEKTVESALVSELDNLKIPTTFSQLTSISPTYAQEVIKKLQKQIPEHKNSKFTYVKGPTQDSKVSASMLLNPEEEDQDYNCFYSCALGFIETHISGKMVPFMVDSGSMVNVIPRQAAIDLNLEVIEVDIPMKGIGGDRCDIKGVVENCAISIGQFTGPVHLFVSPQAQDCILGRPFLFDYDCTLDYPGTRELLSFQGNSGRRITVPIAKIRQGKGWNQMKNLNPVGTAYTKAYQTQEKVQSHFSDNSDDTVKPSLVQRKLKWVKKICHLVKNKTSKEKSDQPTLKQQHLEIQLPVECKTPQLLFQTKPKSDYVGPKINYTEPMTDYTEPMTDYTEPMTDYTEPMTDYTEPMMDYTEPMTDHTEPIMDTAATTIKLPDLVEEWKAVSANVMDTPMELAHTVIEIPGMVLYGLDVENYMDHEEILDQSVQQVKELDQSTQLNKNYVKFLLTENLAEDLEFPKASELLWIQNINTHQRKLFNKQLFKPYLDAYGLFDNFNKIPQHLKHKTTEPEENEETFVIPPALGPSHNSTTTKTILETEIQLDSVVEDSIISLSHSISPNISLFRFQLFNKLIFQLLLKIPSDRFRQMYTAFHIPRILVGVG</sequence>
<evidence type="ECO:0000313" key="3">
    <source>
        <dbReference type="Proteomes" id="UP000324748"/>
    </source>
</evidence>
<gene>
    <name evidence="2" type="ORF">PGT21_006047</name>
</gene>
<dbReference type="SUPFAM" id="SSF50630">
    <property type="entry name" value="Acid proteases"/>
    <property type="match status" value="1"/>
</dbReference>
<evidence type="ECO:0000313" key="2">
    <source>
        <dbReference type="EMBL" id="KAA1079270.1"/>
    </source>
</evidence>
<organism evidence="2 3">
    <name type="scientific">Puccinia graminis f. sp. tritici</name>
    <dbReference type="NCBI Taxonomy" id="56615"/>
    <lineage>
        <taxon>Eukaryota</taxon>
        <taxon>Fungi</taxon>
        <taxon>Dikarya</taxon>
        <taxon>Basidiomycota</taxon>
        <taxon>Pucciniomycotina</taxon>
        <taxon>Pucciniomycetes</taxon>
        <taxon>Pucciniales</taxon>
        <taxon>Pucciniaceae</taxon>
        <taxon>Puccinia</taxon>
    </lineage>
</organism>
<feature type="region of interest" description="Disordered" evidence="1">
    <location>
        <begin position="66"/>
        <end position="85"/>
    </location>
</feature>
<comment type="caution">
    <text evidence="2">The sequence shown here is derived from an EMBL/GenBank/DDBJ whole genome shotgun (WGS) entry which is preliminary data.</text>
</comment>
<dbReference type="AlphaFoldDB" id="A0A5B0MU21"/>
<proteinExistence type="predicted"/>
<dbReference type="Pfam" id="PF13650">
    <property type="entry name" value="Asp_protease_2"/>
    <property type="match status" value="1"/>
</dbReference>
<dbReference type="EMBL" id="VSWC01000132">
    <property type="protein sequence ID" value="KAA1079270.1"/>
    <property type="molecule type" value="Genomic_DNA"/>
</dbReference>
<dbReference type="OrthoDB" id="6507260at2759"/>
<feature type="compositionally biased region" description="Basic and acidic residues" evidence="1">
    <location>
        <begin position="290"/>
        <end position="305"/>
    </location>
</feature>
<evidence type="ECO:0008006" key="4">
    <source>
        <dbReference type="Google" id="ProtNLM"/>
    </source>
</evidence>
<dbReference type="Gene3D" id="2.40.70.10">
    <property type="entry name" value="Acid Proteases"/>
    <property type="match status" value="1"/>
</dbReference>
<reference evidence="2 3" key="1">
    <citation type="submission" date="2019-05" db="EMBL/GenBank/DDBJ databases">
        <title>Emergence of the Ug99 lineage of the wheat stem rust pathogen through somatic hybridization.</title>
        <authorList>
            <person name="Li F."/>
            <person name="Upadhyaya N.M."/>
            <person name="Sperschneider J."/>
            <person name="Matny O."/>
            <person name="Nguyen-Phuc H."/>
            <person name="Mago R."/>
            <person name="Raley C."/>
            <person name="Miller M.E."/>
            <person name="Silverstein K.A.T."/>
            <person name="Henningsen E."/>
            <person name="Hirsch C.D."/>
            <person name="Visser B."/>
            <person name="Pretorius Z.A."/>
            <person name="Steffenson B.J."/>
            <person name="Schwessinger B."/>
            <person name="Dodds P.N."/>
            <person name="Figueroa M."/>
        </authorList>
    </citation>
    <scope>NUCLEOTIDE SEQUENCE [LARGE SCALE GENOMIC DNA]</scope>
    <source>
        <strain evidence="2">21-0</strain>
    </source>
</reference>
<dbReference type="InterPro" id="IPR021109">
    <property type="entry name" value="Peptidase_aspartic_dom_sf"/>
</dbReference>
<name>A0A5B0MU21_PUCGR</name>
<feature type="compositionally biased region" description="Polar residues" evidence="1">
    <location>
        <begin position="1"/>
        <end position="27"/>
    </location>
</feature>
<protein>
    <recommendedName>
        <fullName evidence="4">Peptidase A2 domain-containing protein</fullName>
    </recommendedName>
</protein>
<keyword evidence="3" id="KW-1185">Reference proteome</keyword>
<feature type="compositionally biased region" description="Basic and acidic residues" evidence="1">
    <location>
        <begin position="332"/>
        <end position="346"/>
    </location>
</feature>
<evidence type="ECO:0000256" key="1">
    <source>
        <dbReference type="SAM" id="MobiDB-lite"/>
    </source>
</evidence>